<accession>A0A081BDM3</accession>
<evidence type="ECO:0000313" key="3">
    <source>
        <dbReference type="EMBL" id="GAK46141.1"/>
    </source>
</evidence>
<feature type="region of interest" description="Disordered" evidence="1">
    <location>
        <begin position="64"/>
        <end position="87"/>
    </location>
</feature>
<organism evidence="3 4">
    <name type="scientific">Tepidicaulis marinus</name>
    <dbReference type="NCBI Taxonomy" id="1333998"/>
    <lineage>
        <taxon>Bacteria</taxon>
        <taxon>Pseudomonadati</taxon>
        <taxon>Pseudomonadota</taxon>
        <taxon>Alphaproteobacteria</taxon>
        <taxon>Hyphomicrobiales</taxon>
        <taxon>Parvibaculaceae</taxon>
        <taxon>Tepidicaulis</taxon>
    </lineage>
</organism>
<protein>
    <submittedName>
        <fullName evidence="3">Conserved protein</fullName>
    </submittedName>
</protein>
<sequence>MPGLVLTPLPPPFAFGLFMMMPGLVILLIYSSSVRRTLRKARRRYHWLNISVIMLEKRAPGKMGRILRTTRPKRKPVSPIADRDIAA</sequence>
<keyword evidence="2" id="KW-0812">Transmembrane</keyword>
<dbReference type="Proteomes" id="UP000028702">
    <property type="component" value="Unassembled WGS sequence"/>
</dbReference>
<evidence type="ECO:0000313" key="4">
    <source>
        <dbReference type="Proteomes" id="UP000028702"/>
    </source>
</evidence>
<evidence type="ECO:0000256" key="2">
    <source>
        <dbReference type="SAM" id="Phobius"/>
    </source>
</evidence>
<feature type="transmembrane region" description="Helical" evidence="2">
    <location>
        <begin position="12"/>
        <end position="34"/>
    </location>
</feature>
<comment type="caution">
    <text evidence="3">The sequence shown here is derived from an EMBL/GenBank/DDBJ whole genome shotgun (WGS) entry which is preliminary data.</text>
</comment>
<keyword evidence="2" id="KW-1133">Transmembrane helix</keyword>
<keyword evidence="4" id="KW-1185">Reference proteome</keyword>
<proteinExistence type="predicted"/>
<dbReference type="STRING" id="1333998.M2A_2640"/>
<reference evidence="3 4" key="1">
    <citation type="submission" date="2014-07" db="EMBL/GenBank/DDBJ databases">
        <title>Tepidicaulis marinum gen. nov., sp. nov., a novel marine bacterium denitrifying nitrate to nitrous oxide strictly under microaerobic conditions.</title>
        <authorList>
            <person name="Takeuchi M."/>
            <person name="Yamagishi T."/>
            <person name="Kamagata Y."/>
            <person name="Oshima K."/>
            <person name="Hattori M."/>
            <person name="Katayama T."/>
            <person name="Hanada S."/>
            <person name="Tamaki H."/>
            <person name="Marumo K."/>
            <person name="Maeda H."/>
            <person name="Nedachi M."/>
            <person name="Iwasaki W."/>
            <person name="Suwa Y."/>
            <person name="Sakata S."/>
        </authorList>
    </citation>
    <scope>NUCLEOTIDE SEQUENCE [LARGE SCALE GENOMIC DNA]</scope>
    <source>
        <strain evidence="3 4">MA2</strain>
    </source>
</reference>
<name>A0A081BDM3_9HYPH</name>
<evidence type="ECO:0000256" key="1">
    <source>
        <dbReference type="SAM" id="MobiDB-lite"/>
    </source>
</evidence>
<keyword evidence="2" id="KW-0472">Membrane</keyword>
<dbReference type="AlphaFoldDB" id="A0A081BDM3"/>
<dbReference type="EMBL" id="BBIO01000015">
    <property type="protein sequence ID" value="GAK46141.1"/>
    <property type="molecule type" value="Genomic_DNA"/>
</dbReference>
<gene>
    <name evidence="3" type="ORF">M2A_2640</name>
</gene>